<organism evidence="5 6">
    <name type="scientific">Capillimicrobium parvum</name>
    <dbReference type="NCBI Taxonomy" id="2884022"/>
    <lineage>
        <taxon>Bacteria</taxon>
        <taxon>Bacillati</taxon>
        <taxon>Actinomycetota</taxon>
        <taxon>Thermoleophilia</taxon>
        <taxon>Solirubrobacterales</taxon>
        <taxon>Capillimicrobiaceae</taxon>
        <taxon>Capillimicrobium</taxon>
    </lineage>
</organism>
<dbReference type="Pfam" id="PF00392">
    <property type="entry name" value="GntR"/>
    <property type="match status" value="1"/>
</dbReference>
<keyword evidence="6" id="KW-1185">Reference proteome</keyword>
<evidence type="ECO:0000256" key="3">
    <source>
        <dbReference type="ARBA" id="ARBA00023163"/>
    </source>
</evidence>
<dbReference type="InterPro" id="IPR036388">
    <property type="entry name" value="WH-like_DNA-bd_sf"/>
</dbReference>
<dbReference type="InterPro" id="IPR000524">
    <property type="entry name" value="Tscrpt_reg_HTH_GntR"/>
</dbReference>
<dbReference type="AlphaFoldDB" id="A0A9E6XUV0"/>
<dbReference type="KEGG" id="sbae:DSM104329_00901"/>
<reference evidence="5" key="1">
    <citation type="journal article" date="2022" name="Int. J. Syst. Evol. Microbiol.">
        <title>Pseudomonas aegrilactucae sp. nov. and Pseudomonas morbosilactucae sp. nov., pathogens causing bacterial rot of lettuce in Japan.</title>
        <authorList>
            <person name="Sawada H."/>
            <person name="Fujikawa T."/>
            <person name="Satou M."/>
        </authorList>
    </citation>
    <scope>NUCLEOTIDE SEQUENCE</scope>
    <source>
        <strain evidence="5">0166_1</strain>
    </source>
</reference>
<dbReference type="CDD" id="cd07377">
    <property type="entry name" value="WHTH_GntR"/>
    <property type="match status" value="1"/>
</dbReference>
<keyword evidence="2" id="KW-0238">DNA-binding</keyword>
<protein>
    <submittedName>
        <fullName evidence="5">HTH-type transcriptional repressor GlaR</fullName>
    </submittedName>
</protein>
<dbReference type="SMART" id="SM00345">
    <property type="entry name" value="HTH_GNTR"/>
    <property type="match status" value="1"/>
</dbReference>
<accession>A0A9E6XUV0</accession>
<evidence type="ECO:0000313" key="6">
    <source>
        <dbReference type="Proteomes" id="UP001162834"/>
    </source>
</evidence>
<gene>
    <name evidence="5" type="primary">glaR_1</name>
    <name evidence="5" type="ORF">DSM104329_00901</name>
</gene>
<dbReference type="SMART" id="SM00895">
    <property type="entry name" value="FCD"/>
    <property type="match status" value="1"/>
</dbReference>
<dbReference type="InterPro" id="IPR036390">
    <property type="entry name" value="WH_DNA-bd_sf"/>
</dbReference>
<dbReference type="Proteomes" id="UP001162834">
    <property type="component" value="Chromosome"/>
</dbReference>
<dbReference type="PANTHER" id="PTHR43537:SF24">
    <property type="entry name" value="GLUCONATE OPERON TRANSCRIPTIONAL REPRESSOR"/>
    <property type="match status" value="1"/>
</dbReference>
<sequence length="224" mass="24113">MARTEDGGNRIGSTYEALRQEIMGGRLAPGARLKPGEVAERLGVSIPVVREALTRLVGDRLVVSRAHQGFSVVALTSEHLTQHTEARIRIDGLAVRLATERGDLEWESSVVAALHRLLSTPQRTANEQDSVSDAWAAAHFSFHHAIVSGCGNDVLLDIRDQLASTADLIVHWAAAKRPQRDAVDEHNAIADAVIARDGERAASLLESHYQTTADSLIVSGLVGP</sequence>
<dbReference type="GO" id="GO:0003677">
    <property type="term" value="F:DNA binding"/>
    <property type="evidence" value="ECO:0007669"/>
    <property type="project" value="UniProtKB-KW"/>
</dbReference>
<dbReference type="Pfam" id="PF07729">
    <property type="entry name" value="FCD"/>
    <property type="match status" value="1"/>
</dbReference>
<dbReference type="Gene3D" id="1.20.120.530">
    <property type="entry name" value="GntR ligand-binding domain-like"/>
    <property type="match status" value="1"/>
</dbReference>
<keyword evidence="1" id="KW-0805">Transcription regulation</keyword>
<dbReference type="PANTHER" id="PTHR43537">
    <property type="entry name" value="TRANSCRIPTIONAL REGULATOR, GNTR FAMILY"/>
    <property type="match status" value="1"/>
</dbReference>
<dbReference type="GO" id="GO:0003700">
    <property type="term" value="F:DNA-binding transcription factor activity"/>
    <property type="evidence" value="ECO:0007669"/>
    <property type="project" value="InterPro"/>
</dbReference>
<dbReference type="SUPFAM" id="SSF48008">
    <property type="entry name" value="GntR ligand-binding domain-like"/>
    <property type="match status" value="1"/>
</dbReference>
<evidence type="ECO:0000256" key="1">
    <source>
        <dbReference type="ARBA" id="ARBA00023015"/>
    </source>
</evidence>
<evidence type="ECO:0000259" key="4">
    <source>
        <dbReference type="PROSITE" id="PS50949"/>
    </source>
</evidence>
<dbReference type="PROSITE" id="PS50949">
    <property type="entry name" value="HTH_GNTR"/>
    <property type="match status" value="1"/>
</dbReference>
<dbReference type="InterPro" id="IPR008920">
    <property type="entry name" value="TF_FadR/GntR_C"/>
</dbReference>
<feature type="domain" description="HTH gntR-type" evidence="4">
    <location>
        <begin position="8"/>
        <end position="75"/>
    </location>
</feature>
<name>A0A9E6XUV0_9ACTN</name>
<dbReference type="Gene3D" id="1.10.10.10">
    <property type="entry name" value="Winged helix-like DNA-binding domain superfamily/Winged helix DNA-binding domain"/>
    <property type="match status" value="1"/>
</dbReference>
<dbReference type="RefSeq" id="WP_259314195.1">
    <property type="nucleotide sequence ID" value="NZ_CP087164.1"/>
</dbReference>
<evidence type="ECO:0000256" key="2">
    <source>
        <dbReference type="ARBA" id="ARBA00023125"/>
    </source>
</evidence>
<proteinExistence type="predicted"/>
<dbReference type="SUPFAM" id="SSF46785">
    <property type="entry name" value="Winged helix' DNA-binding domain"/>
    <property type="match status" value="1"/>
</dbReference>
<dbReference type="InterPro" id="IPR011711">
    <property type="entry name" value="GntR_C"/>
</dbReference>
<evidence type="ECO:0000313" key="5">
    <source>
        <dbReference type="EMBL" id="UGS34523.1"/>
    </source>
</evidence>
<keyword evidence="3" id="KW-0804">Transcription</keyword>
<dbReference type="EMBL" id="CP087164">
    <property type="protein sequence ID" value="UGS34523.1"/>
    <property type="molecule type" value="Genomic_DNA"/>
</dbReference>